<organism evidence="2 3">
    <name type="scientific">Nocardiopsis sinuspersici</name>
    <dbReference type="NCBI Taxonomy" id="501010"/>
    <lineage>
        <taxon>Bacteria</taxon>
        <taxon>Bacillati</taxon>
        <taxon>Actinomycetota</taxon>
        <taxon>Actinomycetes</taxon>
        <taxon>Streptosporangiales</taxon>
        <taxon>Nocardiopsidaceae</taxon>
        <taxon>Nocardiopsis</taxon>
    </lineage>
</organism>
<feature type="compositionally biased region" description="Low complexity" evidence="1">
    <location>
        <begin position="47"/>
        <end position="60"/>
    </location>
</feature>
<dbReference type="RefSeq" id="WP_179809770.1">
    <property type="nucleotide sequence ID" value="NZ_JACCHL010000001.1"/>
</dbReference>
<proteinExistence type="predicted"/>
<sequence length="185" mass="19729">MVPIKHTPRSRSTRPARRAVRAGLVPALALLLAGCGNSQDDPDSLVSVSPESAAPAPSSDDSPDTSRFNRFDPQIGDLNATLSYCAPGMSANAEKSCGLDHIRSGITDDVVEPMREEIEGSPAPEEYADVSTAIDGMDEAVKALKSCEDWFTSEEHESDTECGRAWSSLVSNWRDLTGAMGYGVP</sequence>
<accession>A0A7Y9XCI5</accession>
<evidence type="ECO:0000256" key="1">
    <source>
        <dbReference type="SAM" id="MobiDB-lite"/>
    </source>
</evidence>
<feature type="region of interest" description="Disordered" evidence="1">
    <location>
        <begin position="38"/>
        <end position="72"/>
    </location>
</feature>
<name>A0A7Y9XCI5_9ACTN</name>
<dbReference type="Proteomes" id="UP000584931">
    <property type="component" value="Unassembled WGS sequence"/>
</dbReference>
<gene>
    <name evidence="2" type="ORF">HNR06_001814</name>
</gene>
<comment type="caution">
    <text evidence="2">The sequence shown here is derived from an EMBL/GenBank/DDBJ whole genome shotgun (WGS) entry which is preliminary data.</text>
</comment>
<dbReference type="PROSITE" id="PS51257">
    <property type="entry name" value="PROKAR_LIPOPROTEIN"/>
    <property type="match status" value="1"/>
</dbReference>
<dbReference type="EMBL" id="JACCHL010000001">
    <property type="protein sequence ID" value="NYH52225.1"/>
    <property type="molecule type" value="Genomic_DNA"/>
</dbReference>
<evidence type="ECO:0000313" key="3">
    <source>
        <dbReference type="Proteomes" id="UP000584931"/>
    </source>
</evidence>
<dbReference type="AlphaFoldDB" id="A0A7Y9XCI5"/>
<reference evidence="2 3" key="1">
    <citation type="submission" date="2020-07" db="EMBL/GenBank/DDBJ databases">
        <title>Sequencing the genomes of 1000 actinobacteria strains.</title>
        <authorList>
            <person name="Klenk H.-P."/>
        </authorList>
    </citation>
    <scope>NUCLEOTIDE SEQUENCE [LARGE SCALE GENOMIC DNA]</scope>
    <source>
        <strain evidence="2 3">DSM 45278</strain>
    </source>
</reference>
<protein>
    <submittedName>
        <fullName evidence="2">Uncharacterized protein</fullName>
    </submittedName>
</protein>
<evidence type="ECO:0000313" key="2">
    <source>
        <dbReference type="EMBL" id="NYH52225.1"/>
    </source>
</evidence>